<feature type="domain" description="Peptidase S1" evidence="3">
    <location>
        <begin position="33"/>
        <end position="183"/>
    </location>
</feature>
<dbReference type="AlphaFoldDB" id="A0AAE1HKR6"/>
<keyword evidence="4" id="KW-0645">Protease</keyword>
<comment type="similarity">
    <text evidence="2">Belongs to the peptidase S1 family. CLIP subfamily.</text>
</comment>
<dbReference type="InterPro" id="IPR001254">
    <property type="entry name" value="Trypsin_dom"/>
</dbReference>
<keyword evidence="1" id="KW-1015">Disulfide bond</keyword>
<organism evidence="4 5">
    <name type="scientific">Frankliniella fusca</name>
    <dbReference type="NCBI Taxonomy" id="407009"/>
    <lineage>
        <taxon>Eukaryota</taxon>
        <taxon>Metazoa</taxon>
        <taxon>Ecdysozoa</taxon>
        <taxon>Arthropoda</taxon>
        <taxon>Hexapoda</taxon>
        <taxon>Insecta</taxon>
        <taxon>Pterygota</taxon>
        <taxon>Neoptera</taxon>
        <taxon>Paraneoptera</taxon>
        <taxon>Thysanoptera</taxon>
        <taxon>Terebrantia</taxon>
        <taxon>Thripoidea</taxon>
        <taxon>Thripidae</taxon>
        <taxon>Frankliniella</taxon>
    </lineage>
</organism>
<reference evidence="4" key="1">
    <citation type="submission" date="2021-07" db="EMBL/GenBank/DDBJ databases">
        <authorList>
            <person name="Catto M.A."/>
            <person name="Jacobson A."/>
            <person name="Kennedy G."/>
            <person name="Labadie P."/>
            <person name="Hunt B.G."/>
            <person name="Srinivasan R."/>
        </authorList>
    </citation>
    <scope>NUCLEOTIDE SEQUENCE</scope>
    <source>
        <strain evidence="4">PL_HMW_Pooled</strain>
        <tissue evidence="4">Head</tissue>
    </source>
</reference>
<dbReference type="SMART" id="SM00020">
    <property type="entry name" value="Tryp_SPc"/>
    <property type="match status" value="1"/>
</dbReference>
<keyword evidence="4" id="KW-0378">Hydrolase</keyword>
<dbReference type="PROSITE" id="PS50240">
    <property type="entry name" value="TRYPSIN_DOM"/>
    <property type="match status" value="1"/>
</dbReference>
<accession>A0AAE1HKR6</accession>
<dbReference type="Proteomes" id="UP001219518">
    <property type="component" value="Unassembled WGS sequence"/>
</dbReference>
<evidence type="ECO:0000256" key="2">
    <source>
        <dbReference type="ARBA" id="ARBA00024195"/>
    </source>
</evidence>
<dbReference type="SUPFAM" id="SSF50494">
    <property type="entry name" value="Trypsin-like serine proteases"/>
    <property type="match status" value="1"/>
</dbReference>
<dbReference type="Pfam" id="PF00089">
    <property type="entry name" value="Trypsin"/>
    <property type="match status" value="1"/>
</dbReference>
<gene>
    <name evidence="4" type="ORF">KUF71_001683</name>
</gene>
<dbReference type="GO" id="GO:0006508">
    <property type="term" value="P:proteolysis"/>
    <property type="evidence" value="ECO:0007669"/>
    <property type="project" value="UniProtKB-KW"/>
</dbReference>
<dbReference type="InterPro" id="IPR009003">
    <property type="entry name" value="Peptidase_S1_PA"/>
</dbReference>
<comment type="caution">
    <text evidence="4">The sequence shown here is derived from an EMBL/GenBank/DDBJ whole genome shotgun (WGS) entry which is preliminary data.</text>
</comment>
<keyword evidence="5" id="KW-1185">Reference proteome</keyword>
<name>A0AAE1HKR6_9NEOP</name>
<dbReference type="Gene3D" id="2.40.10.10">
    <property type="entry name" value="Trypsin-like serine proteases"/>
    <property type="match status" value="1"/>
</dbReference>
<sequence>MKRSVAGQSWLPNLTLSNILRCQAAPRREAHRIRAGSPAKLVHTGNPNAVIPICLPGQGTVHVETSEGINATVAGWGGDGETVDPWALRSAASRILTHAELPLWSEDKCKKLTRFCAGGVIGVDSCNGDSGGPLLLSGQVHDKKRAVLIGVVSYGDRLCGTAPNPGSYTRIEIFMPWIACNLAP</sequence>
<evidence type="ECO:0000313" key="4">
    <source>
        <dbReference type="EMBL" id="KAK3923024.1"/>
    </source>
</evidence>
<proteinExistence type="inferred from homology"/>
<dbReference type="InterPro" id="IPR043504">
    <property type="entry name" value="Peptidase_S1_PA_chymotrypsin"/>
</dbReference>
<dbReference type="PANTHER" id="PTHR24256">
    <property type="entry name" value="TRYPTASE-RELATED"/>
    <property type="match status" value="1"/>
</dbReference>
<dbReference type="EMBL" id="JAHWGI010001134">
    <property type="protein sequence ID" value="KAK3923024.1"/>
    <property type="molecule type" value="Genomic_DNA"/>
</dbReference>
<reference evidence="4" key="2">
    <citation type="journal article" date="2023" name="BMC Genomics">
        <title>Pest status, molecular evolution, and epigenetic factors derived from the genome assembly of Frankliniella fusca, a thysanopteran phytovirus vector.</title>
        <authorList>
            <person name="Catto M.A."/>
            <person name="Labadie P.E."/>
            <person name="Jacobson A.L."/>
            <person name="Kennedy G.G."/>
            <person name="Srinivasan R."/>
            <person name="Hunt B.G."/>
        </authorList>
    </citation>
    <scope>NUCLEOTIDE SEQUENCE</scope>
    <source>
        <strain evidence="4">PL_HMW_Pooled</strain>
    </source>
</reference>
<dbReference type="InterPro" id="IPR033116">
    <property type="entry name" value="TRYPSIN_SER"/>
</dbReference>
<dbReference type="PROSITE" id="PS00135">
    <property type="entry name" value="TRYPSIN_SER"/>
    <property type="match status" value="1"/>
</dbReference>
<evidence type="ECO:0000259" key="3">
    <source>
        <dbReference type="PROSITE" id="PS50240"/>
    </source>
</evidence>
<dbReference type="GO" id="GO:0004252">
    <property type="term" value="F:serine-type endopeptidase activity"/>
    <property type="evidence" value="ECO:0007669"/>
    <property type="project" value="InterPro"/>
</dbReference>
<evidence type="ECO:0000256" key="1">
    <source>
        <dbReference type="ARBA" id="ARBA00023157"/>
    </source>
</evidence>
<protein>
    <submittedName>
        <fullName evidence="4">Melanization protease 1</fullName>
    </submittedName>
</protein>
<evidence type="ECO:0000313" key="5">
    <source>
        <dbReference type="Proteomes" id="UP001219518"/>
    </source>
</evidence>
<dbReference type="InterPro" id="IPR051487">
    <property type="entry name" value="Ser/Thr_Proteases_Immune/Dev"/>
</dbReference>